<dbReference type="AlphaFoldDB" id="A0A0C1EQF9"/>
<gene>
    <name evidence="1" type="ORF">DB43_DZ00310</name>
</gene>
<proteinExistence type="predicted"/>
<comment type="caution">
    <text evidence="1">The sequence shown here is derived from an EMBL/GenBank/DDBJ whole genome shotgun (WGS) entry which is preliminary data.</text>
</comment>
<dbReference type="RefSeq" id="WP_013924632.1">
    <property type="nucleotide sequence ID" value="NZ_JSAM01000020.1"/>
</dbReference>
<reference evidence="1 2" key="1">
    <citation type="journal article" date="2014" name="Mol. Biol. Evol.">
        <title>Massive expansion of Ubiquitination-related gene families within the Chlamydiae.</title>
        <authorList>
            <person name="Domman D."/>
            <person name="Collingro A."/>
            <person name="Lagkouvardos I."/>
            <person name="Gehre L."/>
            <person name="Weinmaier T."/>
            <person name="Rattei T."/>
            <person name="Subtil A."/>
            <person name="Horn M."/>
        </authorList>
    </citation>
    <scope>NUCLEOTIDE SEQUENCE [LARGE SCALE GENOMIC DNA]</scope>
    <source>
        <strain evidence="1 2">OEW1</strain>
    </source>
</reference>
<accession>A0A0C1EQF9</accession>
<name>A0A0C1EQF9_9BACT</name>
<evidence type="ECO:0000313" key="2">
    <source>
        <dbReference type="Proteomes" id="UP000031307"/>
    </source>
</evidence>
<organism evidence="1 2">
    <name type="scientific">Parachlamydia acanthamoebae</name>
    <dbReference type="NCBI Taxonomy" id="83552"/>
    <lineage>
        <taxon>Bacteria</taxon>
        <taxon>Pseudomonadati</taxon>
        <taxon>Chlamydiota</taxon>
        <taxon>Chlamydiia</taxon>
        <taxon>Parachlamydiales</taxon>
        <taxon>Parachlamydiaceae</taxon>
        <taxon>Parachlamydia</taxon>
    </lineage>
</organism>
<dbReference type="EMBL" id="JSAM01000020">
    <property type="protein sequence ID" value="KIA78444.1"/>
    <property type="molecule type" value="Genomic_DNA"/>
</dbReference>
<dbReference type="Proteomes" id="UP000031307">
    <property type="component" value="Unassembled WGS sequence"/>
</dbReference>
<protein>
    <submittedName>
        <fullName evidence="1">Uncharacterized protein</fullName>
    </submittedName>
</protein>
<sequence length="68" mass="8049">MTNWLSGSWYIVDYEVEVIITLKNKEHKMELAEKLDKEVLLNGMVNLRINIRWQSQRTMKNQASLGQL</sequence>
<evidence type="ECO:0000313" key="1">
    <source>
        <dbReference type="EMBL" id="KIA78444.1"/>
    </source>
</evidence>
<dbReference type="PATRIC" id="fig|83552.4.peg.375"/>